<accession>A0A2N5J4M5</accession>
<dbReference type="Proteomes" id="UP000235034">
    <property type="component" value="Unassembled WGS sequence"/>
</dbReference>
<organism evidence="2 3">
    <name type="scientific">Bifidobacterium parmae</name>
    <dbReference type="NCBI Taxonomy" id="361854"/>
    <lineage>
        <taxon>Bacteria</taxon>
        <taxon>Bacillati</taxon>
        <taxon>Actinomycetota</taxon>
        <taxon>Actinomycetes</taxon>
        <taxon>Bifidobacteriales</taxon>
        <taxon>Bifidobacteriaceae</taxon>
        <taxon>Bifidobacterium</taxon>
    </lineage>
</organism>
<dbReference type="RefSeq" id="WP_101621947.1">
    <property type="nucleotide sequence ID" value="NZ_NMWT01000008.1"/>
</dbReference>
<evidence type="ECO:0000256" key="1">
    <source>
        <dbReference type="SAM" id="MobiDB-lite"/>
    </source>
</evidence>
<evidence type="ECO:0000313" key="3">
    <source>
        <dbReference type="Proteomes" id="UP000235034"/>
    </source>
</evidence>
<dbReference type="AlphaFoldDB" id="A0A2N5J4M5"/>
<comment type="caution">
    <text evidence="2">The sequence shown here is derived from an EMBL/GenBank/DDBJ whole genome shotgun (WGS) entry which is preliminary data.</text>
</comment>
<evidence type="ECO:0000313" key="2">
    <source>
        <dbReference type="EMBL" id="PLS29175.1"/>
    </source>
</evidence>
<protein>
    <submittedName>
        <fullName evidence="2">Uncharacterized protein</fullName>
    </submittedName>
</protein>
<proteinExistence type="predicted"/>
<name>A0A2N5J4M5_9BIFI</name>
<reference evidence="2 3" key="1">
    <citation type="submission" date="2017-07" db="EMBL/GenBank/DDBJ databases">
        <title>Bifidobacterium novel species.</title>
        <authorList>
            <person name="Lugli G.A."/>
            <person name="Milani C."/>
            <person name="Duranti S."/>
            <person name="Mangifesta M."/>
        </authorList>
    </citation>
    <scope>NUCLEOTIDE SEQUENCE [LARGE SCALE GENOMIC DNA]</scope>
    <source>
        <strain evidence="2 3">77</strain>
    </source>
</reference>
<gene>
    <name evidence="2" type="ORF">Uis4E_0753</name>
</gene>
<dbReference type="OrthoDB" id="3230851at2"/>
<keyword evidence="3" id="KW-1185">Reference proteome</keyword>
<feature type="region of interest" description="Disordered" evidence="1">
    <location>
        <begin position="261"/>
        <end position="281"/>
    </location>
</feature>
<sequence>MDHTDTDGGTIRLTFNGDSVIADIDERLESVNRRHGTGFALMRFRRPARDSSGRWNCRFQLPTLVTRYGEVERDHGLPTRRMFDVRYIRAQVAHNRVRHSARLRLERHGDDAPRLVAADMLAAAEGVLDLGDAADARLLVEEGGDRAMPHLHALVEEHSGIVFPVATDCTVEITVSGAGEGNAGNDGEDAAGPTMDILVCPPRAPHAHRSTVYDRYFDVPSTIGDDEVLARLSDDSALLRREVLERDGERYRIVRDAVDALRADNPPDARDGREWTPDMDD</sequence>
<dbReference type="EMBL" id="NMWT01000008">
    <property type="protein sequence ID" value="PLS29175.1"/>
    <property type="molecule type" value="Genomic_DNA"/>
</dbReference>